<organism evidence="6 7">
    <name type="scientific">Prymnesium parvum</name>
    <name type="common">Toxic golden alga</name>
    <dbReference type="NCBI Taxonomy" id="97485"/>
    <lineage>
        <taxon>Eukaryota</taxon>
        <taxon>Haptista</taxon>
        <taxon>Haptophyta</taxon>
        <taxon>Prymnesiophyceae</taxon>
        <taxon>Prymnesiales</taxon>
        <taxon>Prymnesiaceae</taxon>
        <taxon>Prymnesium</taxon>
    </lineage>
</organism>
<dbReference type="PANTHER" id="PTHR22589:SF67">
    <property type="entry name" value="PEROXISOMAL CARNITINE O-OCTANOYLTRANSFERASE"/>
    <property type="match status" value="1"/>
</dbReference>
<evidence type="ECO:0000259" key="5">
    <source>
        <dbReference type="Pfam" id="PF00755"/>
    </source>
</evidence>
<evidence type="ECO:0000256" key="2">
    <source>
        <dbReference type="ARBA" id="ARBA00022679"/>
    </source>
</evidence>
<dbReference type="InterPro" id="IPR042231">
    <property type="entry name" value="Cho/carn_acyl_trans_2"/>
</dbReference>
<evidence type="ECO:0000256" key="3">
    <source>
        <dbReference type="ARBA" id="ARBA00023315"/>
    </source>
</evidence>
<protein>
    <recommendedName>
        <fullName evidence="5">Choline/carnitine acyltransferase domain-containing protein</fullName>
    </recommendedName>
</protein>
<feature type="active site" description="Proton acceptor" evidence="4">
    <location>
        <position position="317"/>
    </location>
</feature>
<dbReference type="PROSITE" id="PS00439">
    <property type="entry name" value="ACYLTRANSF_C_1"/>
    <property type="match status" value="1"/>
</dbReference>
<evidence type="ECO:0000256" key="1">
    <source>
        <dbReference type="ARBA" id="ARBA00005232"/>
    </source>
</evidence>
<dbReference type="Gene3D" id="3.30.559.10">
    <property type="entry name" value="Chloramphenicol acetyltransferase-like domain"/>
    <property type="match status" value="1"/>
</dbReference>
<proteinExistence type="inferred from homology"/>
<dbReference type="InterPro" id="IPR039551">
    <property type="entry name" value="Cho/carn_acyl_trans"/>
</dbReference>
<sequence>MVPSDSIFPSQQELPPLPLPKLSDTLSRYLLTCRPVLSDDEYAHTKVVVEEFLQAGGDGEQLQKVLEERASSERNWIEEWWEQLAYLRSRTTMAIHINWFGMMPDFGVPITNVQAAALLVFGILHVKAVLEAGKYPVEKMRGNPLDMHQFTRIFGMTRVPVEGMDTLQQQADSKHIAVLRDGAIVAVPVYTAAGQPLSLDQLKTQMAAALELASLGFLDDQQVEDNPAHSNASVLTAMNRDEWAAERATLLSDRTNAASLELVEGALFCISFDRGAPVTKEDAARMIHGGAGRDKWFDKSFNSVIFENGRGGMNAEHTPIDAMTVVSLMMNVLSFVRDGLVADQKHMLAPPDYSKRGLPPCTLLQWSLAPRTKQAIERASIGIAALAHDCEIRILQFDHFGKGVPKRAKLHPDFFMQMAIQLAFYRIHKTFCATYETGHTRAFYHGRTDTVRTLSNEAVAFVLAMEDVALTAADKLGKLKAACDAHGEQLQRVLAGQGIDRHLLGLYIAASLRGGSLPPLFTDKAYKASGGMGNFRISTSNVGYTPQFGGFAPMTPDGYGVCYAQLEKRMQISITAWRSCPETSPTLFRETLAAALCELQEVCIQATTANASKL</sequence>
<dbReference type="AlphaFoldDB" id="A0AB34JXE7"/>
<dbReference type="PANTHER" id="PTHR22589">
    <property type="entry name" value="CARNITINE O-ACYLTRANSFERASE"/>
    <property type="match status" value="1"/>
</dbReference>
<keyword evidence="2" id="KW-0808">Transferase</keyword>
<evidence type="ECO:0000256" key="4">
    <source>
        <dbReference type="PIRSR" id="PIRSR600542-1"/>
    </source>
</evidence>
<keyword evidence="3" id="KW-0012">Acyltransferase</keyword>
<comment type="caution">
    <text evidence="6">The sequence shown here is derived from an EMBL/GenBank/DDBJ whole genome shotgun (WGS) entry which is preliminary data.</text>
</comment>
<dbReference type="InterPro" id="IPR000542">
    <property type="entry name" value="Carn_acyl_trans"/>
</dbReference>
<dbReference type="Proteomes" id="UP001515480">
    <property type="component" value="Unassembled WGS sequence"/>
</dbReference>
<dbReference type="GO" id="GO:0016746">
    <property type="term" value="F:acyltransferase activity"/>
    <property type="evidence" value="ECO:0007669"/>
    <property type="project" value="UniProtKB-KW"/>
</dbReference>
<dbReference type="InterPro" id="IPR023213">
    <property type="entry name" value="CAT-like_dom_sf"/>
</dbReference>
<comment type="similarity">
    <text evidence="1">Belongs to the carnitine/choline acetyltransferase family.</text>
</comment>
<reference evidence="6 7" key="1">
    <citation type="journal article" date="2024" name="Science">
        <title>Giant polyketide synthase enzymes in the biosynthesis of giant marine polyether toxins.</title>
        <authorList>
            <person name="Fallon T.R."/>
            <person name="Shende V.V."/>
            <person name="Wierzbicki I.H."/>
            <person name="Pendleton A.L."/>
            <person name="Watervoot N.F."/>
            <person name="Auber R.P."/>
            <person name="Gonzalez D.J."/>
            <person name="Wisecaver J.H."/>
            <person name="Moore B.S."/>
        </authorList>
    </citation>
    <scope>NUCLEOTIDE SEQUENCE [LARGE SCALE GENOMIC DNA]</scope>
    <source>
        <strain evidence="6 7">12B1</strain>
    </source>
</reference>
<dbReference type="Pfam" id="PF00755">
    <property type="entry name" value="Carn_acyltransf"/>
    <property type="match status" value="1"/>
</dbReference>
<accession>A0AB34JXE7</accession>
<name>A0AB34JXE7_PRYPA</name>
<evidence type="ECO:0000313" key="6">
    <source>
        <dbReference type="EMBL" id="KAL1525325.1"/>
    </source>
</evidence>
<dbReference type="Gene3D" id="3.30.559.70">
    <property type="entry name" value="Choline/Carnitine o-acyltransferase, domain 2"/>
    <property type="match status" value="1"/>
</dbReference>
<evidence type="ECO:0000313" key="7">
    <source>
        <dbReference type="Proteomes" id="UP001515480"/>
    </source>
</evidence>
<dbReference type="SUPFAM" id="SSF52777">
    <property type="entry name" value="CoA-dependent acyltransferases"/>
    <property type="match status" value="2"/>
</dbReference>
<gene>
    <name evidence="6" type="ORF">AB1Y20_020186</name>
</gene>
<dbReference type="EMBL" id="JBGBPQ010000004">
    <property type="protein sequence ID" value="KAL1525325.1"/>
    <property type="molecule type" value="Genomic_DNA"/>
</dbReference>
<feature type="domain" description="Choline/carnitine acyltransferase" evidence="5">
    <location>
        <begin position="17"/>
        <end position="593"/>
    </location>
</feature>
<keyword evidence="7" id="KW-1185">Reference proteome</keyword>